<organism evidence="1">
    <name type="scientific">Arundo donax</name>
    <name type="common">Giant reed</name>
    <name type="synonym">Donax arundinaceus</name>
    <dbReference type="NCBI Taxonomy" id="35708"/>
    <lineage>
        <taxon>Eukaryota</taxon>
        <taxon>Viridiplantae</taxon>
        <taxon>Streptophyta</taxon>
        <taxon>Embryophyta</taxon>
        <taxon>Tracheophyta</taxon>
        <taxon>Spermatophyta</taxon>
        <taxon>Magnoliopsida</taxon>
        <taxon>Liliopsida</taxon>
        <taxon>Poales</taxon>
        <taxon>Poaceae</taxon>
        <taxon>PACMAD clade</taxon>
        <taxon>Arundinoideae</taxon>
        <taxon>Arundineae</taxon>
        <taxon>Arundo</taxon>
    </lineage>
</organism>
<reference evidence="1" key="2">
    <citation type="journal article" date="2015" name="Data Brief">
        <title>Shoot transcriptome of the giant reed, Arundo donax.</title>
        <authorList>
            <person name="Barrero R.A."/>
            <person name="Guerrero F.D."/>
            <person name="Moolhuijzen P."/>
            <person name="Goolsby J.A."/>
            <person name="Tidwell J."/>
            <person name="Bellgard S.E."/>
            <person name="Bellgard M.I."/>
        </authorList>
    </citation>
    <scope>NUCLEOTIDE SEQUENCE</scope>
    <source>
        <tissue evidence="1">Shoot tissue taken approximately 20 cm above the soil surface</tissue>
    </source>
</reference>
<sequence length="38" mass="4402">MKGMPCTNIGTDFSGVDTTVLYYTMIQWHQKIVSQYML</sequence>
<dbReference type="EMBL" id="GBRH01162764">
    <property type="protein sequence ID" value="JAE35132.1"/>
    <property type="molecule type" value="Transcribed_RNA"/>
</dbReference>
<name>A0A0A9HEH9_ARUDO</name>
<evidence type="ECO:0000313" key="1">
    <source>
        <dbReference type="EMBL" id="JAE35132.1"/>
    </source>
</evidence>
<accession>A0A0A9HEH9</accession>
<protein>
    <submittedName>
        <fullName evidence="1">Uncharacterized protein</fullName>
    </submittedName>
</protein>
<proteinExistence type="predicted"/>
<reference evidence="1" key="1">
    <citation type="submission" date="2014-09" db="EMBL/GenBank/DDBJ databases">
        <authorList>
            <person name="Magalhaes I.L.F."/>
            <person name="Oliveira U."/>
            <person name="Santos F.R."/>
            <person name="Vidigal T.H.D.A."/>
            <person name="Brescovit A.D."/>
            <person name="Santos A.J."/>
        </authorList>
    </citation>
    <scope>NUCLEOTIDE SEQUENCE</scope>
    <source>
        <tissue evidence="1">Shoot tissue taken approximately 20 cm above the soil surface</tissue>
    </source>
</reference>
<dbReference type="AlphaFoldDB" id="A0A0A9HEH9"/>